<dbReference type="GO" id="GO:0003677">
    <property type="term" value="F:DNA binding"/>
    <property type="evidence" value="ECO:0007669"/>
    <property type="project" value="UniProtKB-KW"/>
</dbReference>
<evidence type="ECO:0000256" key="3">
    <source>
        <dbReference type="ARBA" id="ARBA00023015"/>
    </source>
</evidence>
<dbReference type="Pfam" id="PF00392">
    <property type="entry name" value="GntR"/>
    <property type="match status" value="1"/>
</dbReference>
<name>A0A9P1NRR5_9PROT</name>
<keyword evidence="4" id="KW-0238">DNA-binding</keyword>
<keyword evidence="8" id="KW-1185">Reference proteome</keyword>
<dbReference type="InterPro" id="IPR051446">
    <property type="entry name" value="HTH_trans_reg/aminotransferase"/>
</dbReference>
<dbReference type="InterPro" id="IPR015424">
    <property type="entry name" value="PyrdxlP-dep_Trfase"/>
</dbReference>
<accession>A0A9P1NRR5</accession>
<organism evidence="7 8">
    <name type="scientific">Azospirillum baldaniorum</name>
    <dbReference type="NCBI Taxonomy" id="1064539"/>
    <lineage>
        <taxon>Bacteria</taxon>
        <taxon>Pseudomonadati</taxon>
        <taxon>Pseudomonadota</taxon>
        <taxon>Alphaproteobacteria</taxon>
        <taxon>Rhodospirillales</taxon>
        <taxon>Azospirillaceae</taxon>
        <taxon>Azospirillum</taxon>
    </lineage>
</organism>
<keyword evidence="2" id="KW-0663">Pyridoxal phosphate</keyword>
<sequence length="510" mass="54116">MPPLPAPPTASQPIDWAPSLEDRSRPVYIAIADAIAADIGSGRLRPGDRLPPQRILADRLGIDFTTVSRAYGEARHRGLVDARVGQGTFVRKTGHVLPPFAAEPHTTVATVPLAVSMAMNQPPQPEDSAALTARMTRGIAAATAALGLPDLLRYPDGADSPDDREAAVHWLRHRLPGLTAERVLVAPGTQAALLALLSALARPGDTVCAEALTYPGFRAAAAQLGLRVVGVPMDVDGIDPDALRAALAEHRPKALYCIPTFHNPTTATMPEERRQAVAAAMRDHNVPIIEDDIYGPLPETAPPPLAAFAPELTYHVAGLAKCVSPALRIAYVAAPDARQARRVAVAQRATTLIAAPLSATIARLWIADGTAEAVRDAIRTEAMARRSLAESLLPAERIVTKREAFHLWLTLPDGWSGGEFTAHLRSRGISAVAAEAFATTPDVPAALRFCLGAPLDRDETRRALEILADALVLPPAPRASSSEAHQSLLQSVALLGSTPEESGFSIHILH</sequence>
<dbReference type="SUPFAM" id="SSF53383">
    <property type="entry name" value="PLP-dependent transferases"/>
    <property type="match status" value="1"/>
</dbReference>
<gene>
    <name evidence="7" type="ORF">AZOBR_p440091</name>
</gene>
<dbReference type="PANTHER" id="PTHR46577:SF1">
    <property type="entry name" value="HTH-TYPE TRANSCRIPTIONAL REGULATORY PROTEIN GABR"/>
    <property type="match status" value="1"/>
</dbReference>
<feature type="domain" description="HTH gntR-type" evidence="6">
    <location>
        <begin position="25"/>
        <end position="93"/>
    </location>
</feature>
<evidence type="ECO:0000256" key="4">
    <source>
        <dbReference type="ARBA" id="ARBA00023125"/>
    </source>
</evidence>
<evidence type="ECO:0000256" key="5">
    <source>
        <dbReference type="ARBA" id="ARBA00023163"/>
    </source>
</evidence>
<dbReference type="InterPro" id="IPR036388">
    <property type="entry name" value="WH-like_DNA-bd_sf"/>
</dbReference>
<dbReference type="InterPro" id="IPR015421">
    <property type="entry name" value="PyrdxlP-dep_Trfase_major"/>
</dbReference>
<dbReference type="Proteomes" id="UP000007319">
    <property type="component" value="Plasmid AZOBR_p4"/>
</dbReference>
<dbReference type="InterPro" id="IPR000524">
    <property type="entry name" value="Tscrpt_reg_HTH_GntR"/>
</dbReference>
<keyword evidence="7" id="KW-0614">Plasmid</keyword>
<evidence type="ECO:0000313" key="7">
    <source>
        <dbReference type="EMBL" id="CCD03378.1"/>
    </source>
</evidence>
<dbReference type="KEGG" id="abs:AZOBR_p440091"/>
<evidence type="ECO:0000256" key="2">
    <source>
        <dbReference type="ARBA" id="ARBA00022898"/>
    </source>
</evidence>
<proteinExistence type="inferred from homology"/>
<dbReference type="AlphaFoldDB" id="A0A9P1NRR5"/>
<dbReference type="CDD" id="cd07377">
    <property type="entry name" value="WHTH_GntR"/>
    <property type="match status" value="1"/>
</dbReference>
<comment type="similarity">
    <text evidence="1">In the C-terminal section; belongs to the class-I pyridoxal-phosphate-dependent aminotransferase family.</text>
</comment>
<dbReference type="EMBL" id="HE577331">
    <property type="protein sequence ID" value="CCD03378.1"/>
    <property type="molecule type" value="Genomic_DNA"/>
</dbReference>
<dbReference type="Pfam" id="PF00155">
    <property type="entry name" value="Aminotran_1_2"/>
    <property type="match status" value="1"/>
</dbReference>
<evidence type="ECO:0000313" key="8">
    <source>
        <dbReference type="Proteomes" id="UP000007319"/>
    </source>
</evidence>
<dbReference type="CDD" id="cd00609">
    <property type="entry name" value="AAT_like"/>
    <property type="match status" value="1"/>
</dbReference>
<keyword evidence="5" id="KW-0804">Transcription</keyword>
<dbReference type="GO" id="GO:0003700">
    <property type="term" value="F:DNA-binding transcription factor activity"/>
    <property type="evidence" value="ECO:0007669"/>
    <property type="project" value="InterPro"/>
</dbReference>
<dbReference type="Gene3D" id="1.10.10.10">
    <property type="entry name" value="Winged helix-like DNA-binding domain superfamily/Winged helix DNA-binding domain"/>
    <property type="match status" value="1"/>
</dbReference>
<dbReference type="Gene3D" id="3.40.640.10">
    <property type="entry name" value="Type I PLP-dependent aspartate aminotransferase-like (Major domain)"/>
    <property type="match status" value="1"/>
</dbReference>
<evidence type="ECO:0000259" key="6">
    <source>
        <dbReference type="PROSITE" id="PS50949"/>
    </source>
</evidence>
<dbReference type="RefSeq" id="WP_014199876.1">
    <property type="nucleotide sequence ID" value="NC_016596.1"/>
</dbReference>
<dbReference type="InterPro" id="IPR015422">
    <property type="entry name" value="PyrdxlP-dep_Trfase_small"/>
</dbReference>
<dbReference type="SMART" id="SM00345">
    <property type="entry name" value="HTH_GNTR"/>
    <property type="match status" value="1"/>
</dbReference>
<keyword evidence="3" id="KW-0805">Transcription regulation</keyword>
<dbReference type="InterPro" id="IPR036390">
    <property type="entry name" value="WH_DNA-bd_sf"/>
</dbReference>
<dbReference type="Gene3D" id="3.90.1150.10">
    <property type="entry name" value="Aspartate Aminotransferase, domain 1"/>
    <property type="match status" value="1"/>
</dbReference>
<protein>
    <submittedName>
        <fullName evidence="7">Uncharacterized HTH-type transcriptional regulator RHOS4_30730</fullName>
    </submittedName>
</protein>
<dbReference type="InterPro" id="IPR004839">
    <property type="entry name" value="Aminotransferase_I/II_large"/>
</dbReference>
<dbReference type="PROSITE" id="PS50949">
    <property type="entry name" value="HTH_GNTR"/>
    <property type="match status" value="1"/>
</dbReference>
<evidence type="ECO:0000256" key="1">
    <source>
        <dbReference type="ARBA" id="ARBA00005384"/>
    </source>
</evidence>
<dbReference type="PANTHER" id="PTHR46577">
    <property type="entry name" value="HTH-TYPE TRANSCRIPTIONAL REGULATORY PROTEIN GABR"/>
    <property type="match status" value="1"/>
</dbReference>
<reference evidence="7 8" key="1">
    <citation type="journal article" date="2011" name="PLoS Genet.">
        <title>Azospirillum genomes reveal transition of bacteria from aquatic to terrestrial environments.</title>
        <authorList>
            <person name="Wisniewski-Dye F."/>
            <person name="Borziak K."/>
            <person name="Khalsa-Moyers G."/>
            <person name="Alexandre G."/>
            <person name="Sukharnikov L.O."/>
            <person name="Wuichet K."/>
            <person name="Hurst G.B."/>
            <person name="McDonald W.H."/>
            <person name="Robertson J.S."/>
            <person name="Barbe V."/>
            <person name="Calteau A."/>
            <person name="Rouy Z."/>
            <person name="Mangenot S."/>
            <person name="Prigent-Combaret C."/>
            <person name="Normand P."/>
            <person name="Boyer M."/>
            <person name="Siguier P."/>
            <person name="Dessaux Y."/>
            <person name="Elmerich C."/>
            <person name="Condemine G."/>
            <person name="Krishnen G."/>
            <person name="Kennedy I."/>
            <person name="Paterson A.H."/>
            <person name="Gonzalez V."/>
            <person name="Mavingui P."/>
            <person name="Zhulin I.B."/>
        </authorList>
    </citation>
    <scope>NUCLEOTIDE SEQUENCE [LARGE SCALE GENOMIC DNA]</scope>
    <source>
        <strain evidence="7 8">Sp245</strain>
    </source>
</reference>
<dbReference type="GO" id="GO:0030170">
    <property type="term" value="F:pyridoxal phosphate binding"/>
    <property type="evidence" value="ECO:0007669"/>
    <property type="project" value="InterPro"/>
</dbReference>
<geneLocation type="plasmid" evidence="7 8">
    <name>AZOBR_p4</name>
</geneLocation>
<dbReference type="SUPFAM" id="SSF46785">
    <property type="entry name" value="Winged helix' DNA-binding domain"/>
    <property type="match status" value="1"/>
</dbReference>